<protein>
    <submittedName>
        <fullName evidence="1">Uncharacterized protein</fullName>
    </submittedName>
</protein>
<gene>
    <name evidence="1" type="ORF">LCGC14_2195350</name>
</gene>
<reference evidence="1" key="1">
    <citation type="journal article" date="2015" name="Nature">
        <title>Complex archaea that bridge the gap between prokaryotes and eukaryotes.</title>
        <authorList>
            <person name="Spang A."/>
            <person name="Saw J.H."/>
            <person name="Jorgensen S.L."/>
            <person name="Zaremba-Niedzwiedzka K."/>
            <person name="Martijn J."/>
            <person name="Lind A.E."/>
            <person name="van Eijk R."/>
            <person name="Schleper C."/>
            <person name="Guy L."/>
            <person name="Ettema T.J."/>
        </authorList>
    </citation>
    <scope>NUCLEOTIDE SEQUENCE</scope>
</reference>
<proteinExistence type="predicted"/>
<dbReference type="AlphaFoldDB" id="A0A0F9E5F2"/>
<name>A0A0F9E5F2_9ZZZZ</name>
<dbReference type="EMBL" id="LAZR01028821">
    <property type="protein sequence ID" value="KKL61431.1"/>
    <property type="molecule type" value="Genomic_DNA"/>
</dbReference>
<comment type="caution">
    <text evidence="1">The sequence shown here is derived from an EMBL/GenBank/DDBJ whole genome shotgun (WGS) entry which is preliminary data.</text>
</comment>
<sequence length="81" mass="9634">MKKTLHPKPRDKKFEKKQPFLTLVSIDDLDKKISVLGEPLFVNGRYGHLGYYQPDNALLEWLTMIDEFSDWRKIGNKTKRR</sequence>
<accession>A0A0F9E5F2</accession>
<evidence type="ECO:0000313" key="1">
    <source>
        <dbReference type="EMBL" id="KKL61431.1"/>
    </source>
</evidence>
<organism evidence="1">
    <name type="scientific">marine sediment metagenome</name>
    <dbReference type="NCBI Taxonomy" id="412755"/>
    <lineage>
        <taxon>unclassified sequences</taxon>
        <taxon>metagenomes</taxon>
        <taxon>ecological metagenomes</taxon>
    </lineage>
</organism>